<sequence>MKKCEVEFRSVYRATSRKLKILTIPYVLAYGKSYKHCFLKKRDGHNVCA</sequence>
<organism evidence="1 2">
    <name type="scientific">Ensete ventricosum</name>
    <name type="common">Abyssinian banana</name>
    <name type="synonym">Musa ensete</name>
    <dbReference type="NCBI Taxonomy" id="4639"/>
    <lineage>
        <taxon>Eukaryota</taxon>
        <taxon>Viridiplantae</taxon>
        <taxon>Streptophyta</taxon>
        <taxon>Embryophyta</taxon>
        <taxon>Tracheophyta</taxon>
        <taxon>Spermatophyta</taxon>
        <taxon>Magnoliopsida</taxon>
        <taxon>Liliopsida</taxon>
        <taxon>Zingiberales</taxon>
        <taxon>Musaceae</taxon>
        <taxon>Ensete</taxon>
    </lineage>
</organism>
<dbReference type="AlphaFoldDB" id="A0A426X4Z3"/>
<dbReference type="EMBL" id="AMZH03026538">
    <property type="protein sequence ID" value="RRT34567.1"/>
    <property type="molecule type" value="Genomic_DNA"/>
</dbReference>
<name>A0A426X4Z3_ENSVE</name>
<comment type="caution">
    <text evidence="1">The sequence shown here is derived from an EMBL/GenBank/DDBJ whole genome shotgun (WGS) entry which is preliminary data.</text>
</comment>
<reference evidence="1 2" key="1">
    <citation type="journal article" date="2014" name="Agronomy (Basel)">
        <title>A Draft Genome Sequence for Ensete ventricosum, the Drought-Tolerant Tree Against Hunger.</title>
        <authorList>
            <person name="Harrison J."/>
            <person name="Moore K.A."/>
            <person name="Paszkiewicz K."/>
            <person name="Jones T."/>
            <person name="Grant M."/>
            <person name="Ambacheew D."/>
            <person name="Muzemil S."/>
            <person name="Studholme D.J."/>
        </authorList>
    </citation>
    <scope>NUCLEOTIDE SEQUENCE [LARGE SCALE GENOMIC DNA]</scope>
</reference>
<evidence type="ECO:0000313" key="1">
    <source>
        <dbReference type="EMBL" id="RRT34567.1"/>
    </source>
</evidence>
<dbReference type="Proteomes" id="UP000287651">
    <property type="component" value="Unassembled WGS sequence"/>
</dbReference>
<protein>
    <submittedName>
        <fullName evidence="1">Uncharacterized protein</fullName>
    </submittedName>
</protein>
<proteinExistence type="predicted"/>
<gene>
    <name evidence="1" type="ORF">B296_00058399</name>
</gene>
<accession>A0A426X4Z3</accession>
<evidence type="ECO:0000313" key="2">
    <source>
        <dbReference type="Proteomes" id="UP000287651"/>
    </source>
</evidence>